<evidence type="ECO:0000313" key="2">
    <source>
        <dbReference type="Proteomes" id="UP000287394"/>
    </source>
</evidence>
<accession>A0A402CWJ4</accession>
<dbReference type="EMBL" id="AP025739">
    <property type="protein sequence ID" value="BDI34183.1"/>
    <property type="molecule type" value="Genomic_DNA"/>
</dbReference>
<reference evidence="1 2" key="1">
    <citation type="journal article" date="2019" name="Int. J. Syst. Evol. Microbiol.">
        <title>Capsulimonas corticalis gen. nov., sp. nov., an aerobic capsulated bacterium, of a novel bacterial order, Capsulimonadales ord. nov., of the class Armatimonadia of the phylum Armatimonadetes.</title>
        <authorList>
            <person name="Li J."/>
            <person name="Kudo C."/>
            <person name="Tonouchi A."/>
        </authorList>
    </citation>
    <scope>NUCLEOTIDE SEQUENCE [LARGE SCALE GENOMIC DNA]</scope>
    <source>
        <strain evidence="1 2">AX-7</strain>
    </source>
</reference>
<proteinExistence type="predicted"/>
<dbReference type="AlphaFoldDB" id="A0A402CWJ4"/>
<dbReference type="KEGG" id="ccot:CCAX7_62340"/>
<dbReference type="InterPro" id="IPR038717">
    <property type="entry name" value="Tc1-like_DDE_dom"/>
</dbReference>
<dbReference type="Proteomes" id="UP000287394">
    <property type="component" value="Chromosome"/>
</dbReference>
<organism evidence="1 2">
    <name type="scientific">Capsulimonas corticalis</name>
    <dbReference type="NCBI Taxonomy" id="2219043"/>
    <lineage>
        <taxon>Bacteria</taxon>
        <taxon>Bacillati</taxon>
        <taxon>Armatimonadota</taxon>
        <taxon>Armatimonadia</taxon>
        <taxon>Capsulimonadales</taxon>
        <taxon>Capsulimonadaceae</taxon>
        <taxon>Capsulimonas</taxon>
    </lineage>
</organism>
<gene>
    <name evidence="1" type="ORF">CCAX7_62340</name>
</gene>
<protein>
    <submittedName>
        <fullName evidence="1">Uncharacterized protein</fullName>
    </submittedName>
</protein>
<dbReference type="OrthoDB" id="5296404at2"/>
<sequence length="72" mass="8090">MPSQGHSRRLNAASFLSKDNQIYTFLGYEPITAHHMIESLDKIASQITNPTVIVLDNASIHRAKSIQEKRAQ</sequence>
<dbReference type="Pfam" id="PF13358">
    <property type="entry name" value="DDE_3"/>
    <property type="match status" value="1"/>
</dbReference>
<name>A0A402CWJ4_9BACT</name>
<evidence type="ECO:0000313" key="1">
    <source>
        <dbReference type="EMBL" id="BDI34183.1"/>
    </source>
</evidence>
<keyword evidence="2" id="KW-1185">Reference proteome</keyword>